<dbReference type="EMBL" id="RBIG01000001">
    <property type="protein sequence ID" value="RKQ72503.1"/>
    <property type="molecule type" value="Genomic_DNA"/>
</dbReference>
<name>A0A420WNB3_9PROT</name>
<evidence type="ECO:0000313" key="2">
    <source>
        <dbReference type="Proteomes" id="UP000277424"/>
    </source>
</evidence>
<dbReference type="RefSeq" id="WP_147430915.1">
    <property type="nucleotide sequence ID" value="NZ_RBIG01000001.1"/>
</dbReference>
<comment type="caution">
    <text evidence="1">The sequence shown here is derived from an EMBL/GenBank/DDBJ whole genome shotgun (WGS) entry which is preliminary data.</text>
</comment>
<protein>
    <submittedName>
        <fullName evidence="1">Uncharacterized protein</fullName>
    </submittedName>
</protein>
<proteinExistence type="predicted"/>
<reference evidence="1 2" key="1">
    <citation type="submission" date="2018-10" db="EMBL/GenBank/DDBJ databases">
        <title>Comparative analysis of microorganisms from saline springs in Andes Mountain Range, Colombia.</title>
        <authorList>
            <person name="Rubin E."/>
        </authorList>
    </citation>
    <scope>NUCLEOTIDE SEQUENCE [LARGE SCALE GENOMIC DNA]</scope>
    <source>
        <strain evidence="1 2">USBA 36</strain>
    </source>
</reference>
<gene>
    <name evidence="1" type="ORF">BCL74_0270</name>
</gene>
<sequence length="251" mass="28234">MNDNESHNRLAAPDAEKAKRLELWRSGTPLITAIGRFADADLKEKALQSRSVPPAKIEMPGLDEQPSSNLKSLMQLGLLFAPMVAYSANRKSIIVETQQRMIAKLWDGELVALGYTLPRQVEDAPVFLPHDAWSGTIDWEKSEIRGAGLHFVSVRIARQETTETPLLIEVAPLPPQATKGRPSTKQVIVEAYQALKSSGQIDFTRPMKDCFPQIREWLATRYPDRKGFFLELGKETIRKPISDLFNKDKLL</sequence>
<dbReference type="AlphaFoldDB" id="A0A420WNB3"/>
<dbReference type="Proteomes" id="UP000277424">
    <property type="component" value="Unassembled WGS sequence"/>
</dbReference>
<dbReference type="OrthoDB" id="7874762at2"/>
<organism evidence="1 2">
    <name type="scientific">Oceanibaculum indicum</name>
    <dbReference type="NCBI Taxonomy" id="526216"/>
    <lineage>
        <taxon>Bacteria</taxon>
        <taxon>Pseudomonadati</taxon>
        <taxon>Pseudomonadota</taxon>
        <taxon>Alphaproteobacteria</taxon>
        <taxon>Rhodospirillales</taxon>
        <taxon>Oceanibaculaceae</taxon>
        <taxon>Oceanibaculum</taxon>
    </lineage>
</organism>
<accession>A0A420WNB3</accession>
<evidence type="ECO:0000313" key="1">
    <source>
        <dbReference type="EMBL" id="RKQ72503.1"/>
    </source>
</evidence>